<evidence type="ECO:0000256" key="1">
    <source>
        <dbReference type="SAM" id="Phobius"/>
    </source>
</evidence>
<dbReference type="Pfam" id="PF16344">
    <property type="entry name" value="FecR_C"/>
    <property type="match status" value="1"/>
</dbReference>
<dbReference type="EMBL" id="JNHN01000174">
    <property type="protein sequence ID" value="KDS50715.1"/>
    <property type="molecule type" value="Genomic_DNA"/>
</dbReference>
<dbReference type="InterPro" id="IPR012373">
    <property type="entry name" value="Ferrdict_sens_TM"/>
</dbReference>
<dbReference type="AlphaFoldDB" id="A0A078RZF8"/>
<reference evidence="4 5" key="1">
    <citation type="submission" date="2014-04" db="EMBL/GenBank/DDBJ databases">
        <authorList>
            <person name="Sears C."/>
            <person name="Carroll K."/>
            <person name="Sack B.R."/>
            <person name="Qadri F."/>
            <person name="Myers L.L."/>
            <person name="Chung G.-T."/>
            <person name="Escheverria P."/>
            <person name="Fraser C.M."/>
            <person name="Sadzewicz L."/>
            <person name="Shefchek K.A."/>
            <person name="Tallon L."/>
            <person name="Das S.P."/>
            <person name="Daugherty S."/>
            <person name="Mongodin E.F."/>
        </authorList>
    </citation>
    <scope>NUCLEOTIDE SEQUENCE [LARGE SCALE GENOMIC DNA]</scope>
    <source>
        <strain evidence="4 5">3978 T3 ii</strain>
    </source>
</reference>
<feature type="transmembrane region" description="Helical" evidence="1">
    <location>
        <begin position="83"/>
        <end position="108"/>
    </location>
</feature>
<evidence type="ECO:0000259" key="2">
    <source>
        <dbReference type="Pfam" id="PF04773"/>
    </source>
</evidence>
<feature type="domain" description="FecR protein" evidence="2">
    <location>
        <begin position="119"/>
        <end position="213"/>
    </location>
</feature>
<dbReference type="PIRSF" id="PIRSF018266">
    <property type="entry name" value="FecR"/>
    <property type="match status" value="1"/>
</dbReference>
<dbReference type="Gene3D" id="3.55.50.30">
    <property type="match status" value="1"/>
</dbReference>
<keyword evidence="1" id="KW-0812">Transmembrane</keyword>
<feature type="domain" description="Protein FecR C-terminal" evidence="3">
    <location>
        <begin position="260"/>
        <end position="325"/>
    </location>
</feature>
<evidence type="ECO:0000259" key="3">
    <source>
        <dbReference type="Pfam" id="PF16344"/>
    </source>
</evidence>
<dbReference type="PATRIC" id="fig|1339349.3.peg.2799"/>
<keyword evidence="1" id="KW-1133">Transmembrane helix</keyword>
<keyword evidence="1" id="KW-0472">Membrane</keyword>
<dbReference type="GO" id="GO:0016989">
    <property type="term" value="F:sigma factor antagonist activity"/>
    <property type="evidence" value="ECO:0007669"/>
    <property type="project" value="TreeGrafter"/>
</dbReference>
<organism evidence="4 5">
    <name type="scientific">Bacteroides uniformis str. 3978 T3 ii</name>
    <dbReference type="NCBI Taxonomy" id="1339349"/>
    <lineage>
        <taxon>Bacteria</taxon>
        <taxon>Pseudomonadati</taxon>
        <taxon>Bacteroidota</taxon>
        <taxon>Bacteroidia</taxon>
        <taxon>Bacteroidales</taxon>
        <taxon>Bacteroidaceae</taxon>
        <taxon>Bacteroides</taxon>
    </lineage>
</organism>
<dbReference type="InterPro" id="IPR032508">
    <property type="entry name" value="FecR_C"/>
</dbReference>
<name>A0A078RZF8_BACUN</name>
<evidence type="ECO:0000313" key="5">
    <source>
        <dbReference type="Proteomes" id="UP000028013"/>
    </source>
</evidence>
<dbReference type="RefSeq" id="WP_039162907.1">
    <property type="nucleotide sequence ID" value="NZ_JNHN01000174.1"/>
</dbReference>
<dbReference type="Gene3D" id="2.60.120.1440">
    <property type="match status" value="1"/>
</dbReference>
<sequence>MVKREGMEDLLLRYYEGETTEDETALVEEWLEASEENRRTARQVQTLGLAADMAQISSRLDVKKALKDVHRKMKQKKVNRYQVLFRGMQRAAAILFIPLMVSWSILYWDKDKEEIHMMEVRTNPGMTTSVELPDGTEVVLNSSSSLRYPSRFADDKREVKLVGEAFFSVAKDEKKFIVGTLNNSKIVVHGTEFNVEAYKGSRTVQTTLVSGKVSFSYVNNGRRNNVMMMPGQKGIYDIVREKVVVKEVNVDVETCWKDGRLIFRNTPFEDILKSLSKRYNVEFILKKASLKQNSFTATFTKQRLERILEHFRISSNIHFKFVEDGDVDAERQVIEVY</sequence>
<accession>A0A078RZF8</accession>
<dbReference type="PANTHER" id="PTHR30273:SF2">
    <property type="entry name" value="PROTEIN FECR"/>
    <property type="match status" value="1"/>
</dbReference>
<dbReference type="PANTHER" id="PTHR30273">
    <property type="entry name" value="PERIPLASMIC SIGNAL SENSOR AND SIGMA FACTOR ACTIVATOR FECR-RELATED"/>
    <property type="match status" value="1"/>
</dbReference>
<dbReference type="InterPro" id="IPR006860">
    <property type="entry name" value="FecR"/>
</dbReference>
<gene>
    <name evidence="4" type="ORF">M094_1646</name>
</gene>
<proteinExistence type="predicted"/>
<dbReference type="Proteomes" id="UP000028013">
    <property type="component" value="Unassembled WGS sequence"/>
</dbReference>
<dbReference type="Pfam" id="PF04773">
    <property type="entry name" value="FecR"/>
    <property type="match status" value="1"/>
</dbReference>
<comment type="caution">
    <text evidence="4">The sequence shown here is derived from an EMBL/GenBank/DDBJ whole genome shotgun (WGS) entry which is preliminary data.</text>
</comment>
<evidence type="ECO:0000313" key="4">
    <source>
        <dbReference type="EMBL" id="KDS50715.1"/>
    </source>
</evidence>
<protein>
    <submittedName>
        <fullName evidence="4">FecR family protein</fullName>
    </submittedName>
</protein>